<dbReference type="Proteomes" id="UP000005551">
    <property type="component" value="Unassembled WGS sequence"/>
</dbReference>
<reference evidence="1 2" key="1">
    <citation type="submission" date="2012-05" db="EMBL/GenBank/DDBJ databases">
        <title>Genome sequence of Nitritalea halalkaliphila LW7.</title>
        <authorList>
            <person name="Jangir P.K."/>
            <person name="Singh A."/>
            <person name="Shivaji S."/>
            <person name="Sharma R."/>
        </authorList>
    </citation>
    <scope>NUCLEOTIDE SEQUENCE [LARGE SCALE GENOMIC DNA]</scope>
    <source>
        <strain evidence="1 2">LW7</strain>
    </source>
</reference>
<evidence type="ECO:0000313" key="2">
    <source>
        <dbReference type="Proteomes" id="UP000005551"/>
    </source>
</evidence>
<comment type="caution">
    <text evidence="1">The sequence shown here is derived from an EMBL/GenBank/DDBJ whole genome shotgun (WGS) entry which is preliminary data.</text>
</comment>
<dbReference type="InterPro" id="IPR017438">
    <property type="entry name" value="ATP-NAD_kinase_N"/>
</dbReference>
<dbReference type="STRING" id="1189621.A3SI_16972"/>
<organism evidence="1 2">
    <name type="scientific">Nitritalea halalkaliphila LW7</name>
    <dbReference type="NCBI Taxonomy" id="1189621"/>
    <lineage>
        <taxon>Bacteria</taxon>
        <taxon>Pseudomonadati</taxon>
        <taxon>Bacteroidota</taxon>
        <taxon>Cytophagia</taxon>
        <taxon>Cytophagales</taxon>
        <taxon>Cyclobacteriaceae</taxon>
        <taxon>Nitritalea</taxon>
    </lineage>
</organism>
<keyword evidence="2" id="KW-1185">Reference proteome</keyword>
<protein>
    <recommendedName>
        <fullName evidence="3">NAD(+) kinase</fullName>
    </recommendedName>
</protein>
<proteinExistence type="predicted"/>
<evidence type="ECO:0000313" key="1">
    <source>
        <dbReference type="EMBL" id="EIM73890.1"/>
    </source>
</evidence>
<sequence>MQIAFHGMGLKKEFLPFFHDLSERLQGLGHQLFLSKELAQALLKAGKKPVYFQVLEGTLREQALDFIFSVGGDGTMLDTVAKVGAAETRLSELTRALGFFSYCG</sequence>
<dbReference type="EMBL" id="AJYA01000053">
    <property type="protein sequence ID" value="EIM73890.1"/>
    <property type="molecule type" value="Genomic_DNA"/>
</dbReference>
<dbReference type="InterPro" id="IPR016064">
    <property type="entry name" value="NAD/diacylglycerol_kinase_sf"/>
</dbReference>
<dbReference type="AlphaFoldDB" id="I5BWD8"/>
<gene>
    <name evidence="1" type="ORF">A3SI_16972</name>
</gene>
<name>I5BWD8_9BACT</name>
<evidence type="ECO:0008006" key="3">
    <source>
        <dbReference type="Google" id="ProtNLM"/>
    </source>
</evidence>
<dbReference type="Gene3D" id="3.40.50.10330">
    <property type="entry name" value="Probable inorganic polyphosphate/atp-NAD kinase, domain 1"/>
    <property type="match status" value="1"/>
</dbReference>
<accession>I5BWD8</accession>
<dbReference type="SUPFAM" id="SSF111331">
    <property type="entry name" value="NAD kinase/diacylglycerol kinase-like"/>
    <property type="match status" value="1"/>
</dbReference>